<name>A0ABQ2DL32_9MICC</name>
<organism evidence="2 3">
    <name type="scientific">Glutamicibacter ardleyensis</name>
    <dbReference type="NCBI Taxonomy" id="225894"/>
    <lineage>
        <taxon>Bacteria</taxon>
        <taxon>Bacillati</taxon>
        <taxon>Actinomycetota</taxon>
        <taxon>Actinomycetes</taxon>
        <taxon>Micrococcales</taxon>
        <taxon>Micrococcaceae</taxon>
        <taxon>Glutamicibacter</taxon>
    </lineage>
</organism>
<comment type="caution">
    <text evidence="2">The sequence shown here is derived from an EMBL/GenBank/DDBJ whole genome shotgun (WGS) entry which is preliminary data.</text>
</comment>
<keyword evidence="3" id="KW-1185">Reference proteome</keyword>
<accession>A0ABQ2DL32</accession>
<feature type="compositionally biased region" description="Basic and acidic residues" evidence="1">
    <location>
        <begin position="82"/>
        <end position="92"/>
    </location>
</feature>
<evidence type="ECO:0000313" key="3">
    <source>
        <dbReference type="Proteomes" id="UP000606115"/>
    </source>
</evidence>
<gene>
    <name evidence="2" type="ORF">GCM10007173_19790</name>
</gene>
<protein>
    <recommendedName>
        <fullName evidence="4">DUF3618 domain-containing protein</fullName>
    </recommendedName>
</protein>
<feature type="compositionally biased region" description="Polar residues" evidence="1">
    <location>
        <begin position="1"/>
        <end position="17"/>
    </location>
</feature>
<feature type="region of interest" description="Disordered" evidence="1">
    <location>
        <begin position="1"/>
        <end position="92"/>
    </location>
</feature>
<dbReference type="GeneID" id="303304340"/>
<reference evidence="3" key="1">
    <citation type="journal article" date="2019" name="Int. J. Syst. Evol. Microbiol.">
        <title>The Global Catalogue of Microorganisms (GCM) 10K type strain sequencing project: providing services to taxonomists for standard genome sequencing and annotation.</title>
        <authorList>
            <consortium name="The Broad Institute Genomics Platform"/>
            <consortium name="The Broad Institute Genome Sequencing Center for Infectious Disease"/>
            <person name="Wu L."/>
            <person name="Ma J."/>
        </authorList>
    </citation>
    <scope>NUCLEOTIDE SEQUENCE [LARGE SCALE GENOMIC DNA]</scope>
    <source>
        <strain evidence="3">CGMCC 1.3685</strain>
    </source>
</reference>
<dbReference type="RefSeq" id="WP_188685427.1">
    <property type="nucleotide sequence ID" value="NZ_BMKX01000004.1"/>
</dbReference>
<evidence type="ECO:0008006" key="4">
    <source>
        <dbReference type="Google" id="ProtNLM"/>
    </source>
</evidence>
<feature type="compositionally biased region" description="Polar residues" evidence="1">
    <location>
        <begin position="54"/>
        <end position="63"/>
    </location>
</feature>
<proteinExistence type="predicted"/>
<dbReference type="EMBL" id="BMKX01000004">
    <property type="protein sequence ID" value="GGJ61083.1"/>
    <property type="molecule type" value="Genomic_DNA"/>
</dbReference>
<evidence type="ECO:0000256" key="1">
    <source>
        <dbReference type="SAM" id="MobiDB-lite"/>
    </source>
</evidence>
<evidence type="ECO:0000313" key="2">
    <source>
        <dbReference type="EMBL" id="GGJ61083.1"/>
    </source>
</evidence>
<feature type="region of interest" description="Disordered" evidence="1">
    <location>
        <begin position="205"/>
        <end position="283"/>
    </location>
</feature>
<dbReference type="Proteomes" id="UP000606115">
    <property type="component" value="Unassembled WGS sequence"/>
</dbReference>
<sequence length="283" mass="30249">MSNDQFPSSSPSPNLPEQATGRETLPPAAPNLRNDQFLPEHLDIADDQDREDTTSQSNTSKTAETAKDLAQEGQHAATEVLDTAKHEASLLGEQAKEQAADLLGELSSDLREQASLQQQKVATNLRDISDEFRSMLDQSQASGTAATLVDQASHHSGQIADWLDQREPGDLVDEVKQFARKRPGAFLGIALGAGLLAGRITRNAGTSKQDARGKGIASENGSPTPKDTVPAAGSPVAADEHFTQSAAPQAEPVQLQSRVPDETVVVDPLRSYPPADPRSEEYK</sequence>